<dbReference type="GO" id="GO:0045197">
    <property type="term" value="P:establishment or maintenance of epithelial cell apical/basal polarity"/>
    <property type="evidence" value="ECO:0007669"/>
    <property type="project" value="TreeGrafter"/>
</dbReference>
<dbReference type="PANTHER" id="PTHR16484">
    <property type="entry name" value="PARTITIONING DEFECTIVE 3 RELATED"/>
    <property type="match status" value="1"/>
</dbReference>
<dbReference type="PANTHER" id="PTHR16484:SF4">
    <property type="entry name" value="PARTITIONING DEFECTIVE 3 HOMOLOG B"/>
    <property type="match status" value="1"/>
</dbReference>
<dbReference type="Proteomes" id="UP001148018">
    <property type="component" value="Unassembled WGS sequence"/>
</dbReference>
<feature type="compositionally biased region" description="Pro residues" evidence="1">
    <location>
        <begin position="36"/>
        <end position="97"/>
    </location>
</feature>
<dbReference type="GO" id="GO:0005912">
    <property type="term" value="C:adherens junction"/>
    <property type="evidence" value="ECO:0007669"/>
    <property type="project" value="TreeGrafter"/>
</dbReference>
<reference evidence="3" key="1">
    <citation type="submission" date="2022-07" db="EMBL/GenBank/DDBJ databases">
        <title>Chromosome-level genome of Muraenolepis orangiensis.</title>
        <authorList>
            <person name="Kim J."/>
        </authorList>
    </citation>
    <scope>NUCLEOTIDE SEQUENCE</scope>
    <source>
        <strain evidence="3">KU_S4_2022</strain>
        <tissue evidence="3">Muscle</tissue>
    </source>
</reference>
<dbReference type="GO" id="GO:0007155">
    <property type="term" value="P:cell adhesion"/>
    <property type="evidence" value="ECO:0007669"/>
    <property type="project" value="TreeGrafter"/>
</dbReference>
<dbReference type="InterPro" id="IPR052213">
    <property type="entry name" value="PAR3"/>
</dbReference>
<feature type="domain" description="PDZ" evidence="2">
    <location>
        <begin position="244"/>
        <end position="318"/>
    </location>
</feature>
<accession>A0A9Q0DLQ0</accession>
<evidence type="ECO:0000313" key="4">
    <source>
        <dbReference type="Proteomes" id="UP001148018"/>
    </source>
</evidence>
<feature type="compositionally biased region" description="Pro residues" evidence="1">
    <location>
        <begin position="106"/>
        <end position="116"/>
    </location>
</feature>
<dbReference type="EMBL" id="JANIIK010000113">
    <property type="protein sequence ID" value="KAJ3591649.1"/>
    <property type="molecule type" value="Genomic_DNA"/>
</dbReference>
<dbReference type="InterPro" id="IPR036034">
    <property type="entry name" value="PDZ_sf"/>
</dbReference>
<dbReference type="PROSITE" id="PS50106">
    <property type="entry name" value="PDZ"/>
    <property type="match status" value="1"/>
</dbReference>
<name>A0A9Q0DLQ0_9TELE</name>
<dbReference type="GO" id="GO:0000226">
    <property type="term" value="P:microtubule cytoskeleton organization"/>
    <property type="evidence" value="ECO:0007669"/>
    <property type="project" value="TreeGrafter"/>
</dbReference>
<evidence type="ECO:0000313" key="3">
    <source>
        <dbReference type="EMBL" id="KAJ3591649.1"/>
    </source>
</evidence>
<keyword evidence="4" id="KW-1185">Reference proteome</keyword>
<sequence>MYVIGHVVVLQGSSLVVESSGALERSPSKHSFDSRPIPPQTIPPQTIPPQTIPPQTIPPQTIPPQTIPPQTIPPQTIPPQTIPPQTIPPQTIPPQTIPPQTITPQTIPPQTIPPQTHPSSDHPSSDHPSSDPAQEVFRKAMRSPLVLVEVVPSTHRERYEKHLIGQLFGGPPAPDASPSAARSKDPPPPVKTKPAFKPARHPAEEAAAPQPAAASKGRSQSPLLRKSPALGNLVANKKGGKRLKIDLKKGVEGLGFTVVTRDSSVHGPGPILVKNILPRGAALKDGRLQSGDRILEVTKRYFSVNTLGVTDLNQHAAS</sequence>
<feature type="region of interest" description="Disordered" evidence="1">
    <location>
        <begin position="20"/>
        <end position="133"/>
    </location>
</feature>
<evidence type="ECO:0000259" key="2">
    <source>
        <dbReference type="PROSITE" id="PS50106"/>
    </source>
</evidence>
<dbReference type="GO" id="GO:0008104">
    <property type="term" value="P:intracellular protein localization"/>
    <property type="evidence" value="ECO:0007669"/>
    <property type="project" value="TreeGrafter"/>
</dbReference>
<organism evidence="3 4">
    <name type="scientific">Muraenolepis orangiensis</name>
    <name type="common">Patagonian moray cod</name>
    <dbReference type="NCBI Taxonomy" id="630683"/>
    <lineage>
        <taxon>Eukaryota</taxon>
        <taxon>Metazoa</taxon>
        <taxon>Chordata</taxon>
        <taxon>Craniata</taxon>
        <taxon>Vertebrata</taxon>
        <taxon>Euteleostomi</taxon>
        <taxon>Actinopterygii</taxon>
        <taxon>Neopterygii</taxon>
        <taxon>Teleostei</taxon>
        <taxon>Neoteleostei</taxon>
        <taxon>Acanthomorphata</taxon>
        <taxon>Zeiogadaria</taxon>
        <taxon>Gadariae</taxon>
        <taxon>Gadiformes</taxon>
        <taxon>Muraenolepidoidei</taxon>
        <taxon>Muraenolepididae</taxon>
        <taxon>Muraenolepis</taxon>
    </lineage>
</organism>
<dbReference type="GO" id="GO:0035091">
    <property type="term" value="F:phosphatidylinositol binding"/>
    <property type="evidence" value="ECO:0007669"/>
    <property type="project" value="TreeGrafter"/>
</dbReference>
<protein>
    <recommendedName>
        <fullName evidence="2">PDZ domain-containing protein</fullName>
    </recommendedName>
</protein>
<dbReference type="Pfam" id="PF00595">
    <property type="entry name" value="PDZ"/>
    <property type="match status" value="1"/>
</dbReference>
<dbReference type="GO" id="GO:0005938">
    <property type="term" value="C:cell cortex"/>
    <property type="evidence" value="ECO:0007669"/>
    <property type="project" value="TreeGrafter"/>
</dbReference>
<feature type="region of interest" description="Disordered" evidence="1">
    <location>
        <begin position="165"/>
        <end position="232"/>
    </location>
</feature>
<comment type="caution">
    <text evidence="3">The sequence shown here is derived from an EMBL/GenBank/DDBJ whole genome shotgun (WGS) entry which is preliminary data.</text>
</comment>
<dbReference type="GO" id="GO:0030010">
    <property type="term" value="P:establishment of cell polarity"/>
    <property type="evidence" value="ECO:0007669"/>
    <property type="project" value="TreeGrafter"/>
</dbReference>
<feature type="compositionally biased region" description="Basic and acidic residues" evidence="1">
    <location>
        <begin position="119"/>
        <end position="129"/>
    </location>
</feature>
<dbReference type="Gene3D" id="2.30.42.10">
    <property type="match status" value="1"/>
</dbReference>
<dbReference type="GO" id="GO:0051660">
    <property type="term" value="P:establishment of centrosome localization"/>
    <property type="evidence" value="ECO:0007669"/>
    <property type="project" value="TreeGrafter"/>
</dbReference>
<gene>
    <name evidence="3" type="ORF">NHX12_006781</name>
</gene>
<feature type="compositionally biased region" description="Low complexity" evidence="1">
    <location>
        <begin position="205"/>
        <end position="214"/>
    </location>
</feature>
<dbReference type="InterPro" id="IPR001478">
    <property type="entry name" value="PDZ"/>
</dbReference>
<dbReference type="SUPFAM" id="SSF50156">
    <property type="entry name" value="PDZ domain-like"/>
    <property type="match status" value="1"/>
</dbReference>
<dbReference type="AlphaFoldDB" id="A0A9Q0DLQ0"/>
<proteinExistence type="predicted"/>
<dbReference type="OrthoDB" id="6264899at2759"/>
<dbReference type="GO" id="GO:0016324">
    <property type="term" value="C:apical plasma membrane"/>
    <property type="evidence" value="ECO:0007669"/>
    <property type="project" value="TreeGrafter"/>
</dbReference>
<dbReference type="GO" id="GO:0043296">
    <property type="term" value="C:apical junction complex"/>
    <property type="evidence" value="ECO:0007669"/>
    <property type="project" value="TreeGrafter"/>
</dbReference>
<evidence type="ECO:0000256" key="1">
    <source>
        <dbReference type="SAM" id="MobiDB-lite"/>
    </source>
</evidence>